<dbReference type="Proteomes" id="UP000558284">
    <property type="component" value="Unassembled WGS sequence"/>
</dbReference>
<dbReference type="Pfam" id="PF00128">
    <property type="entry name" value="Alpha-amylase"/>
    <property type="match status" value="1"/>
</dbReference>
<dbReference type="Gene3D" id="2.60.40.1180">
    <property type="entry name" value="Golgi alpha-mannosidase II"/>
    <property type="match status" value="1"/>
</dbReference>
<dbReference type="InterPro" id="IPR013780">
    <property type="entry name" value="Glyco_hydro_b"/>
</dbReference>
<dbReference type="InterPro" id="IPR032091">
    <property type="entry name" value="Malt_amylase-like_C"/>
</dbReference>
<dbReference type="Gene3D" id="3.20.20.80">
    <property type="entry name" value="Glycosidases"/>
    <property type="match status" value="2"/>
</dbReference>
<reference evidence="5 6" key="1">
    <citation type="submission" date="2020-07" db="EMBL/GenBank/DDBJ databases">
        <title>Definition of the novel symbiovar canariense within Mesorhizobium novociceri, a new species of genus Mesorhizobium nodulating Cicer canariense in the Caldera de Taburiente National Park (La Palma, Canary Islands).</title>
        <authorList>
            <person name="Leon-Barrios M."/>
            <person name="Perez-Yepez J."/>
            <person name="Flores-Felix J.D."/>
            <person name="Ramirez-Baena M.H."/>
            <person name="Pulido-Suarez L."/>
            <person name="Igual J.M."/>
            <person name="Velazquez E."/>
            <person name="Peix A."/>
        </authorList>
    </citation>
    <scope>NUCLEOTIDE SEQUENCE [LARGE SCALE GENOMIC DNA]</scope>
    <source>
        <strain evidence="5 6">CCANP35</strain>
    </source>
</reference>
<keyword evidence="6" id="KW-1185">Reference proteome</keyword>
<gene>
    <name evidence="5" type="ORF">H0241_13950</name>
</gene>
<proteinExistence type="inferred from homology"/>
<comment type="caution">
    <text evidence="5">The sequence shown here is derived from an EMBL/GenBank/DDBJ whole genome shotgun (WGS) entry which is preliminary data.</text>
</comment>
<organism evidence="5 6">
    <name type="scientific">Mesorhizobium neociceri</name>
    <dbReference type="NCBI Taxonomy" id="1307853"/>
    <lineage>
        <taxon>Bacteria</taxon>
        <taxon>Pseudomonadati</taxon>
        <taxon>Pseudomonadota</taxon>
        <taxon>Alphaproteobacteria</taxon>
        <taxon>Hyphomicrobiales</taxon>
        <taxon>Phyllobacteriaceae</taxon>
        <taxon>Mesorhizobium</taxon>
    </lineage>
</organism>
<dbReference type="FunFam" id="3.90.400.10:FF:000002">
    <property type="entry name" value="Sucrose isomerase"/>
    <property type="match status" value="1"/>
</dbReference>
<comment type="similarity">
    <text evidence="1">Belongs to the glycosyl hydrolase 13 family.</text>
</comment>
<dbReference type="PANTHER" id="PTHR10357">
    <property type="entry name" value="ALPHA-AMYLASE FAMILY MEMBER"/>
    <property type="match status" value="1"/>
</dbReference>
<dbReference type="RefSeq" id="WP_181058247.1">
    <property type="nucleotide sequence ID" value="NZ_JACDTY010000006.1"/>
</dbReference>
<dbReference type="InterPro" id="IPR045857">
    <property type="entry name" value="O16G_dom_2"/>
</dbReference>
<dbReference type="InterPro" id="IPR006047">
    <property type="entry name" value="GH13_cat_dom"/>
</dbReference>
<keyword evidence="2" id="KW-0378">Hydrolase</keyword>
<evidence type="ECO:0000259" key="4">
    <source>
        <dbReference type="SMART" id="SM00642"/>
    </source>
</evidence>
<keyword evidence="3" id="KW-0326">Glycosidase</keyword>
<dbReference type="PANTHER" id="PTHR10357:SF179">
    <property type="entry name" value="NEUTRAL AND BASIC AMINO ACID TRANSPORT PROTEIN RBAT"/>
    <property type="match status" value="1"/>
</dbReference>
<dbReference type="SUPFAM" id="SSF51011">
    <property type="entry name" value="Glycosyl hydrolase domain"/>
    <property type="match status" value="1"/>
</dbReference>
<dbReference type="SMART" id="SM00642">
    <property type="entry name" value="Aamy"/>
    <property type="match status" value="1"/>
</dbReference>
<protein>
    <submittedName>
        <fullName evidence="5">Alpha-glucosidase</fullName>
    </submittedName>
</protein>
<dbReference type="GO" id="GO:0004556">
    <property type="term" value="F:alpha-amylase activity"/>
    <property type="evidence" value="ECO:0007669"/>
    <property type="project" value="TreeGrafter"/>
</dbReference>
<dbReference type="CDD" id="cd11330">
    <property type="entry name" value="AmyAc_OligoGlu"/>
    <property type="match status" value="1"/>
</dbReference>
<dbReference type="Gene3D" id="3.90.400.10">
    <property type="entry name" value="Oligo-1,6-glucosidase, Domain 2"/>
    <property type="match status" value="1"/>
</dbReference>
<dbReference type="InterPro" id="IPR017853">
    <property type="entry name" value="GH"/>
</dbReference>
<dbReference type="Pfam" id="PF16657">
    <property type="entry name" value="Malt_amylase_C"/>
    <property type="match status" value="1"/>
</dbReference>
<dbReference type="AlphaFoldDB" id="A0A838B7H2"/>
<feature type="domain" description="Glycosyl hydrolase family 13 catalytic" evidence="4">
    <location>
        <begin position="24"/>
        <end position="413"/>
    </location>
</feature>
<evidence type="ECO:0000313" key="6">
    <source>
        <dbReference type="Proteomes" id="UP000558284"/>
    </source>
</evidence>
<evidence type="ECO:0000256" key="1">
    <source>
        <dbReference type="ARBA" id="ARBA00008061"/>
    </source>
</evidence>
<sequence length="549" mass="60514">MADGNTEQGPEQSVDCWRGCVIYQIYPRSFQDTTGDGSGDLSGITSRLAHVASLGVDAVWLSPFFKSPMADMGYDVSDYQAVDPMFGTLDDFDALVAEAHRLGLKVIIDQVLSHSSDKHEWFVESRTSRDNPKADWYVWADTKPDGNAPNNWLSVFGGPAWEWDATRRQYYMHNFLASQPDLNFHNPEVQDALLETVRFWLERGVDGFRLDTVNYYVHDRWLRSNPPLASSVAGTNGETNTYLFQEHLFDKTQPENLDFLRRFRSLLDEYGGRASVGEVGDEGRSLQTLAAYTSGGDKLNMCYTFDLLGAQFSPAHVRGCVEAFEAAVVDGWVCWAFSNHDVVRHVSRWTRPGGDPNAVAAFAIALLSCLRGSICLYQGEELGLEEAELTFEDLRDPVGIRFWPGVKGRDGCRTPMVWEAGADNAGFSPAKPWLPVPASHRAQAVDIQNGDENSVLAGYRAMLALRKAHPALVKGSIRFLETEGDVLAFIRQGEGETLLCVFNFADEPADWPLPPDFGPVVTIAPGGGAVLQEEGLSLPALGSFVGRAG</sequence>
<evidence type="ECO:0000256" key="3">
    <source>
        <dbReference type="ARBA" id="ARBA00023295"/>
    </source>
</evidence>
<evidence type="ECO:0000256" key="2">
    <source>
        <dbReference type="ARBA" id="ARBA00022801"/>
    </source>
</evidence>
<dbReference type="EMBL" id="JACDTY010000006">
    <property type="protein sequence ID" value="MBA1141350.1"/>
    <property type="molecule type" value="Genomic_DNA"/>
</dbReference>
<name>A0A838B7H2_9HYPH</name>
<dbReference type="SUPFAM" id="SSF51445">
    <property type="entry name" value="(Trans)glycosidases"/>
    <property type="match status" value="1"/>
</dbReference>
<evidence type="ECO:0000313" key="5">
    <source>
        <dbReference type="EMBL" id="MBA1141350.1"/>
    </source>
</evidence>
<dbReference type="GO" id="GO:0009313">
    <property type="term" value="P:oligosaccharide catabolic process"/>
    <property type="evidence" value="ECO:0007669"/>
    <property type="project" value="TreeGrafter"/>
</dbReference>
<accession>A0A838B7H2</accession>